<organism evidence="5 6">
    <name type="scientific">Oceanobacillus indicireducens</name>
    <dbReference type="NCBI Taxonomy" id="1004261"/>
    <lineage>
        <taxon>Bacteria</taxon>
        <taxon>Bacillati</taxon>
        <taxon>Bacillota</taxon>
        <taxon>Bacilli</taxon>
        <taxon>Bacillales</taxon>
        <taxon>Bacillaceae</taxon>
        <taxon>Oceanobacillus</taxon>
    </lineage>
</organism>
<protein>
    <submittedName>
        <fullName evidence="5">Uncharacterized protein</fullName>
    </submittedName>
</protein>
<dbReference type="GO" id="GO:0046872">
    <property type="term" value="F:metal ion binding"/>
    <property type="evidence" value="ECO:0007669"/>
    <property type="project" value="UniProtKB-KW"/>
</dbReference>
<dbReference type="PANTHER" id="PTHR46317:SF1">
    <property type="entry name" value="HYDROLASE, TATD FAMILY"/>
    <property type="match status" value="1"/>
</dbReference>
<dbReference type="PIRSF" id="PIRSF005902">
    <property type="entry name" value="DNase_TatD"/>
    <property type="match status" value="1"/>
</dbReference>
<comment type="similarity">
    <text evidence="1">Belongs to the metallo-dependent hydrolases superfamily. TatD-type hydrolase family.</text>
</comment>
<dbReference type="PANTHER" id="PTHR46317">
    <property type="entry name" value="HYDROLASE OF PHP SUPERFAMILY-RELATED PROTEIN"/>
    <property type="match status" value="1"/>
</dbReference>
<dbReference type="AlphaFoldDB" id="A0A917XTM5"/>
<keyword evidence="3" id="KW-0378">Hydrolase</keyword>
<feature type="binding site" evidence="4">
    <location>
        <position position="9"/>
    </location>
    <ligand>
        <name>a divalent metal cation</name>
        <dbReference type="ChEBI" id="CHEBI:60240"/>
        <label>1</label>
    </ligand>
</feature>
<proteinExistence type="inferred from homology"/>
<dbReference type="PROSITE" id="PS01137">
    <property type="entry name" value="TATD_1"/>
    <property type="match status" value="1"/>
</dbReference>
<dbReference type="InterPro" id="IPR018228">
    <property type="entry name" value="DNase_TatD-rel_CS"/>
</dbReference>
<dbReference type="RefSeq" id="WP_188856019.1">
    <property type="nucleotide sequence ID" value="NZ_BMOS01000003.1"/>
</dbReference>
<dbReference type="Gene3D" id="3.20.20.140">
    <property type="entry name" value="Metal-dependent hydrolases"/>
    <property type="match status" value="1"/>
</dbReference>
<gene>
    <name evidence="5" type="ORF">GCM10007971_06810</name>
</gene>
<keyword evidence="6" id="KW-1185">Reference proteome</keyword>
<dbReference type="Proteomes" id="UP000624041">
    <property type="component" value="Unassembled WGS sequence"/>
</dbReference>
<dbReference type="InterPro" id="IPR032466">
    <property type="entry name" value="Metal_Hydrolase"/>
</dbReference>
<evidence type="ECO:0000256" key="1">
    <source>
        <dbReference type="ARBA" id="ARBA00009275"/>
    </source>
</evidence>
<accession>A0A917XTM5</accession>
<feature type="binding site" evidence="4">
    <location>
        <position position="95"/>
    </location>
    <ligand>
        <name>a divalent metal cation</name>
        <dbReference type="ChEBI" id="CHEBI:60240"/>
        <label>1</label>
    </ligand>
</feature>
<feature type="binding site" evidence="4">
    <location>
        <position position="158"/>
    </location>
    <ligand>
        <name>a divalent metal cation</name>
        <dbReference type="ChEBI" id="CHEBI:60240"/>
        <label>2</label>
    </ligand>
</feature>
<dbReference type="Pfam" id="PF01026">
    <property type="entry name" value="TatD_DNase"/>
    <property type="match status" value="1"/>
</dbReference>
<dbReference type="CDD" id="cd01310">
    <property type="entry name" value="TatD_DNAse"/>
    <property type="match status" value="1"/>
</dbReference>
<evidence type="ECO:0000256" key="4">
    <source>
        <dbReference type="PIRSR" id="PIRSR005902-1"/>
    </source>
</evidence>
<evidence type="ECO:0000313" key="6">
    <source>
        <dbReference type="Proteomes" id="UP000624041"/>
    </source>
</evidence>
<feature type="binding site" evidence="4">
    <location>
        <position position="11"/>
    </location>
    <ligand>
        <name>a divalent metal cation</name>
        <dbReference type="ChEBI" id="CHEBI:60240"/>
        <label>1</label>
    </ligand>
</feature>
<comment type="caution">
    <text evidence="5">The sequence shown here is derived from an EMBL/GenBank/DDBJ whole genome shotgun (WGS) entry which is preliminary data.</text>
</comment>
<feature type="binding site" evidence="4">
    <location>
        <position position="206"/>
    </location>
    <ligand>
        <name>a divalent metal cation</name>
        <dbReference type="ChEBI" id="CHEBI:60240"/>
        <label>1</label>
    </ligand>
</feature>
<reference evidence="5" key="1">
    <citation type="journal article" date="2014" name="Int. J. Syst. Evol. Microbiol.">
        <title>Complete genome sequence of Corynebacterium casei LMG S-19264T (=DSM 44701T), isolated from a smear-ripened cheese.</title>
        <authorList>
            <consortium name="US DOE Joint Genome Institute (JGI-PGF)"/>
            <person name="Walter F."/>
            <person name="Albersmeier A."/>
            <person name="Kalinowski J."/>
            <person name="Ruckert C."/>
        </authorList>
    </citation>
    <scope>NUCLEOTIDE SEQUENCE</scope>
    <source>
        <strain evidence="5">JCM 17251</strain>
    </source>
</reference>
<evidence type="ECO:0000313" key="5">
    <source>
        <dbReference type="EMBL" id="GGN51862.1"/>
    </source>
</evidence>
<name>A0A917XTM5_9BACI</name>
<dbReference type="InterPro" id="IPR001130">
    <property type="entry name" value="TatD-like"/>
</dbReference>
<dbReference type="SUPFAM" id="SSF51556">
    <property type="entry name" value="Metallo-dependent hydrolases"/>
    <property type="match status" value="1"/>
</dbReference>
<dbReference type="EMBL" id="BMOS01000003">
    <property type="protein sequence ID" value="GGN51862.1"/>
    <property type="molecule type" value="Genomic_DNA"/>
</dbReference>
<feature type="binding site" evidence="4">
    <location>
        <position position="134"/>
    </location>
    <ligand>
        <name>a divalent metal cation</name>
        <dbReference type="ChEBI" id="CHEBI:60240"/>
        <label>2</label>
    </ligand>
</feature>
<dbReference type="GO" id="GO:0016788">
    <property type="term" value="F:hydrolase activity, acting on ester bonds"/>
    <property type="evidence" value="ECO:0007669"/>
    <property type="project" value="InterPro"/>
</dbReference>
<evidence type="ECO:0000256" key="3">
    <source>
        <dbReference type="ARBA" id="ARBA00022801"/>
    </source>
</evidence>
<keyword evidence="2 4" id="KW-0479">Metal-binding</keyword>
<reference evidence="5" key="2">
    <citation type="submission" date="2020-09" db="EMBL/GenBank/DDBJ databases">
        <authorList>
            <person name="Sun Q."/>
            <person name="Ohkuma M."/>
        </authorList>
    </citation>
    <scope>NUCLEOTIDE SEQUENCE</scope>
    <source>
        <strain evidence="5">JCM 17251</strain>
    </source>
</reference>
<evidence type="ECO:0000256" key="2">
    <source>
        <dbReference type="ARBA" id="ARBA00022723"/>
    </source>
</evidence>
<sequence length="257" mass="30008">METKLIDAHIHLDFYTTEEQKQIIESLDKHQIEGLITVSQNLKSAKSNLALSKTYCTIQPAFGYHPEQTLPSEKEIVQLTEFILTQEQDMVAIGEVGLPYYLRQETDLKLEEYINLLEHFIMLAKRTKKPIILHAVYEDAPVVCSLLEKHSIDKAHFHWFKGDDKTMQRMLTNGYFISVTPDIVYKPKIQRIAKQYPLEQLMVETDGPWPFSGPFENKRTHPKMLHESIKVIAHLKQIDRTAVYQQIYENTRSFFTL</sequence>